<sequence>MIRYIQVEKKTAYVTEQQTGVSQVHQGSNQVAKEMPPVGGMNDDDDMDLGDDASFLKVGEEKEIQQGLKKKLIKEGEGFETPDKFKAMKLKVIKGWDIAGVWGIWLPANATLQFDVELLSWSSVKDICKDGGVFNKIREKWETPKDLDEVLVKYESKLEDGTVVGKSDGVEFTVKDGYLCPALAKAVKTMKKAEKVLLMVQPQLKLIGKLQDGTCLISSEAINQDEIGNCGYVVYLQVLLINTSLMFLHMRLICSIVEDSSMLHGNGSGVLEARFRKLPQGSESDSGSDSGSEAGSGRPTKLPCNVGIPLIICYMVTYPLSLSLAISSTHRRDSYCWNFTRNGQYTVKSGYWVAQNLLNKTEEREVLDPSITKLQAVAWKLKAPTKICRGEGEEPFEFKTDEDQVIDGLDRAVMKMKKQAKALKVACNLNDAACKLKLQDYKQLCTKVFELESANVKALYRRAQAYMELADFDLAEFDVKKALEIDPNNRFWKVEQRRLKEKMKEFNKKEAKFLREHVCEAKCKYL</sequence>
<protein>
    <recommendedName>
        <fullName evidence="3">peptidylprolyl isomerase</fullName>
        <ecNumber evidence="3">5.2.1.8</ecNumber>
    </recommendedName>
</protein>
<comment type="catalytic activity">
    <reaction evidence="3">
        <text>[protein]-peptidylproline (omega=180) = [protein]-peptidylproline (omega=0)</text>
        <dbReference type="Rhea" id="RHEA:16237"/>
        <dbReference type="Rhea" id="RHEA-COMP:10747"/>
        <dbReference type="Rhea" id="RHEA-COMP:10748"/>
        <dbReference type="ChEBI" id="CHEBI:83833"/>
        <dbReference type="ChEBI" id="CHEBI:83834"/>
        <dbReference type="EC" id="5.2.1.8"/>
    </reaction>
</comment>
<reference evidence="8" key="1">
    <citation type="submission" date="2018-11" db="EMBL/GenBank/DDBJ databases">
        <authorList>
            <consortium name="Genoscope - CEA"/>
            <person name="William W."/>
        </authorList>
    </citation>
    <scope>NUCLEOTIDE SEQUENCE</scope>
</reference>
<feature type="domain" description="PPIase FKBP-type" evidence="7">
    <location>
        <begin position="147"/>
        <end position="204"/>
    </location>
</feature>
<keyword evidence="2 4" id="KW-0802">TPR repeat</keyword>
<dbReference type="AlphaFoldDB" id="A0A3P6EKW4"/>
<keyword evidence="3" id="KW-0697">Rotamase</keyword>
<dbReference type="Gene3D" id="3.10.50.40">
    <property type="match status" value="1"/>
</dbReference>
<feature type="repeat" description="TPR" evidence="4">
    <location>
        <begin position="456"/>
        <end position="489"/>
    </location>
</feature>
<dbReference type="Gene3D" id="1.25.40.10">
    <property type="entry name" value="Tetratricopeptide repeat domain"/>
    <property type="match status" value="1"/>
</dbReference>
<dbReference type="SUPFAM" id="SSF48452">
    <property type="entry name" value="TPR-like"/>
    <property type="match status" value="1"/>
</dbReference>
<organism evidence="8">
    <name type="scientific">Brassica oleracea</name>
    <name type="common">Wild cabbage</name>
    <dbReference type="NCBI Taxonomy" id="3712"/>
    <lineage>
        <taxon>Eukaryota</taxon>
        <taxon>Viridiplantae</taxon>
        <taxon>Streptophyta</taxon>
        <taxon>Embryophyta</taxon>
        <taxon>Tracheophyta</taxon>
        <taxon>Spermatophyta</taxon>
        <taxon>Magnoliopsida</taxon>
        <taxon>eudicotyledons</taxon>
        <taxon>Gunneridae</taxon>
        <taxon>Pentapetalae</taxon>
        <taxon>rosids</taxon>
        <taxon>malvids</taxon>
        <taxon>Brassicales</taxon>
        <taxon>Brassicaceae</taxon>
        <taxon>Brassiceae</taxon>
        <taxon>Brassica</taxon>
    </lineage>
</organism>
<dbReference type="PROSITE" id="PS50005">
    <property type="entry name" value="TPR"/>
    <property type="match status" value="1"/>
</dbReference>
<evidence type="ECO:0000256" key="3">
    <source>
        <dbReference type="PROSITE-ProRule" id="PRU00277"/>
    </source>
</evidence>
<dbReference type="EC" id="5.2.1.8" evidence="3"/>
<dbReference type="Pfam" id="PF00254">
    <property type="entry name" value="FKBP_C"/>
    <property type="match status" value="2"/>
</dbReference>
<dbReference type="InterPro" id="IPR001179">
    <property type="entry name" value="PPIase_FKBP_dom"/>
</dbReference>
<gene>
    <name evidence="8" type="ORF">BOLC7T41534H</name>
</gene>
<keyword evidence="1" id="KW-0677">Repeat</keyword>
<dbReference type="EMBL" id="LR031876">
    <property type="protein sequence ID" value="VDD35974.1"/>
    <property type="molecule type" value="Genomic_DNA"/>
</dbReference>
<keyword evidence="5" id="KW-0175">Coiled coil</keyword>
<feature type="region of interest" description="Disordered" evidence="6">
    <location>
        <begin position="279"/>
        <end position="299"/>
    </location>
</feature>
<evidence type="ECO:0000256" key="6">
    <source>
        <dbReference type="SAM" id="MobiDB-lite"/>
    </source>
</evidence>
<dbReference type="InterPro" id="IPR019734">
    <property type="entry name" value="TPR_rpt"/>
</dbReference>
<dbReference type="SUPFAM" id="SSF54534">
    <property type="entry name" value="FKBP-like"/>
    <property type="match status" value="2"/>
</dbReference>
<feature type="compositionally biased region" description="Low complexity" evidence="6">
    <location>
        <begin position="281"/>
        <end position="297"/>
    </location>
</feature>
<name>A0A3P6EKW4_BRAOL</name>
<dbReference type="PROSITE" id="PS50059">
    <property type="entry name" value="FKBP_PPIASE"/>
    <property type="match status" value="1"/>
</dbReference>
<dbReference type="SMART" id="SM00028">
    <property type="entry name" value="TPR"/>
    <property type="match status" value="1"/>
</dbReference>
<evidence type="ECO:0000256" key="2">
    <source>
        <dbReference type="ARBA" id="ARBA00022803"/>
    </source>
</evidence>
<evidence type="ECO:0000259" key="7">
    <source>
        <dbReference type="PROSITE" id="PS50059"/>
    </source>
</evidence>
<feature type="coiled-coil region" evidence="5">
    <location>
        <begin position="489"/>
        <end position="516"/>
    </location>
</feature>
<keyword evidence="3" id="KW-0413">Isomerase</keyword>
<dbReference type="GO" id="GO:0003755">
    <property type="term" value="F:peptidyl-prolyl cis-trans isomerase activity"/>
    <property type="evidence" value="ECO:0007669"/>
    <property type="project" value="UniProtKB-KW"/>
</dbReference>
<accession>A0A3P6EKW4</accession>
<proteinExistence type="predicted"/>
<dbReference type="PANTHER" id="PTHR46512:SF11">
    <property type="entry name" value="PEPTIDYLPROLYL ISOMERASE"/>
    <property type="match status" value="1"/>
</dbReference>
<dbReference type="Pfam" id="PF00515">
    <property type="entry name" value="TPR_1"/>
    <property type="match status" value="1"/>
</dbReference>
<evidence type="ECO:0000313" key="8">
    <source>
        <dbReference type="EMBL" id="VDD35974.1"/>
    </source>
</evidence>
<dbReference type="InterPro" id="IPR011990">
    <property type="entry name" value="TPR-like_helical_dom_sf"/>
</dbReference>
<dbReference type="InterPro" id="IPR050754">
    <property type="entry name" value="FKBP4/5/8-like"/>
</dbReference>
<dbReference type="InterPro" id="IPR046357">
    <property type="entry name" value="PPIase_dom_sf"/>
</dbReference>
<evidence type="ECO:0000256" key="1">
    <source>
        <dbReference type="ARBA" id="ARBA00022737"/>
    </source>
</evidence>
<dbReference type="PANTHER" id="PTHR46512">
    <property type="entry name" value="PEPTIDYLPROLYL ISOMERASE"/>
    <property type="match status" value="1"/>
</dbReference>
<evidence type="ECO:0000256" key="5">
    <source>
        <dbReference type="SAM" id="Coils"/>
    </source>
</evidence>
<evidence type="ECO:0000256" key="4">
    <source>
        <dbReference type="PROSITE-ProRule" id="PRU00339"/>
    </source>
</evidence>